<feature type="region of interest" description="Disordered" evidence="1">
    <location>
        <begin position="17"/>
        <end position="48"/>
    </location>
</feature>
<dbReference type="AlphaFoldDB" id="A0A9P3UP42"/>
<dbReference type="Proteomes" id="UP001063166">
    <property type="component" value="Unassembled WGS sequence"/>
</dbReference>
<gene>
    <name evidence="2" type="ORF">LshimejAT787_0504400</name>
</gene>
<feature type="compositionally biased region" description="Basic and acidic residues" evidence="1">
    <location>
        <begin position="25"/>
        <end position="35"/>
    </location>
</feature>
<sequence length="161" mass="17958">MECVCIPESVSRRNIQKKSTTSWLERSKQRQERNAGRRHVQSAKRGARQWPPACRRGCRARAPLKANPGFAKYGAGEKMPYTTSEGRASNAGQFGEIVLNALVWVDSRSRESGFEAYAQNCEALRGVTSFIGDKVHQKGITWSNKVEKSSAFRIEGVARVV</sequence>
<organism evidence="2 3">
    <name type="scientific">Lyophyllum shimeji</name>
    <name type="common">Hon-shimeji</name>
    <name type="synonym">Tricholoma shimeji</name>
    <dbReference type="NCBI Taxonomy" id="47721"/>
    <lineage>
        <taxon>Eukaryota</taxon>
        <taxon>Fungi</taxon>
        <taxon>Dikarya</taxon>
        <taxon>Basidiomycota</taxon>
        <taxon>Agaricomycotina</taxon>
        <taxon>Agaricomycetes</taxon>
        <taxon>Agaricomycetidae</taxon>
        <taxon>Agaricales</taxon>
        <taxon>Tricholomatineae</taxon>
        <taxon>Lyophyllaceae</taxon>
        <taxon>Lyophyllum</taxon>
    </lineage>
</organism>
<accession>A0A9P3UP42</accession>
<evidence type="ECO:0000256" key="1">
    <source>
        <dbReference type="SAM" id="MobiDB-lite"/>
    </source>
</evidence>
<evidence type="ECO:0000313" key="2">
    <source>
        <dbReference type="EMBL" id="GLB38575.1"/>
    </source>
</evidence>
<name>A0A9P3UP42_LYOSH</name>
<dbReference type="EMBL" id="BRPK01000005">
    <property type="protein sequence ID" value="GLB38575.1"/>
    <property type="molecule type" value="Genomic_DNA"/>
</dbReference>
<comment type="caution">
    <text evidence="2">The sequence shown here is derived from an EMBL/GenBank/DDBJ whole genome shotgun (WGS) entry which is preliminary data.</text>
</comment>
<evidence type="ECO:0000313" key="3">
    <source>
        <dbReference type="Proteomes" id="UP001063166"/>
    </source>
</evidence>
<keyword evidence="3" id="KW-1185">Reference proteome</keyword>
<proteinExistence type="predicted"/>
<protein>
    <submittedName>
        <fullName evidence="2">Uncharacterized protein</fullName>
    </submittedName>
</protein>
<reference evidence="2" key="1">
    <citation type="submission" date="2022-07" db="EMBL/GenBank/DDBJ databases">
        <title>The genome of Lyophyllum shimeji provides insight into the initial evolution of ectomycorrhizal fungal genome.</title>
        <authorList>
            <person name="Kobayashi Y."/>
            <person name="Shibata T."/>
            <person name="Hirakawa H."/>
            <person name="Shigenobu S."/>
            <person name="Nishiyama T."/>
            <person name="Yamada A."/>
            <person name="Hasebe M."/>
            <person name="Kawaguchi M."/>
        </authorList>
    </citation>
    <scope>NUCLEOTIDE SEQUENCE</scope>
    <source>
        <strain evidence="2">AT787</strain>
    </source>
</reference>
<feature type="compositionally biased region" description="Basic residues" evidence="1">
    <location>
        <begin position="36"/>
        <end position="47"/>
    </location>
</feature>